<gene>
    <name evidence="2" type="ORF">AK830_g12510</name>
</gene>
<name>A0A0P7AYW7_9HYPO</name>
<dbReference type="EMBL" id="LKCW01000410">
    <property type="protein sequence ID" value="KPM34065.1"/>
    <property type="molecule type" value="Genomic_DNA"/>
</dbReference>
<accession>A0A0P7AYW7</accession>
<evidence type="ECO:0000256" key="1">
    <source>
        <dbReference type="SAM" id="MobiDB-lite"/>
    </source>
</evidence>
<dbReference type="AlphaFoldDB" id="A0A0P7AYW7"/>
<evidence type="ECO:0000313" key="3">
    <source>
        <dbReference type="Proteomes" id="UP000050424"/>
    </source>
</evidence>
<feature type="compositionally biased region" description="Polar residues" evidence="1">
    <location>
        <begin position="1"/>
        <end position="24"/>
    </location>
</feature>
<feature type="compositionally biased region" description="Low complexity" evidence="1">
    <location>
        <begin position="54"/>
        <end position="74"/>
    </location>
</feature>
<protein>
    <submittedName>
        <fullName evidence="2">Uncharacterized protein</fullName>
    </submittedName>
</protein>
<proteinExistence type="predicted"/>
<dbReference type="OrthoDB" id="5089392at2759"/>
<dbReference type="Proteomes" id="UP000050424">
    <property type="component" value="Unassembled WGS sequence"/>
</dbReference>
<keyword evidence="3" id="KW-1185">Reference proteome</keyword>
<comment type="caution">
    <text evidence="2">The sequence shown here is derived from an EMBL/GenBank/DDBJ whole genome shotgun (WGS) entry which is preliminary data.</text>
</comment>
<evidence type="ECO:0000313" key="2">
    <source>
        <dbReference type="EMBL" id="KPM34065.1"/>
    </source>
</evidence>
<sequence>MNSSSSVSATQPLDIQRPSRTYTSDHGAGYFDFPAITDRKVTHSPKASAAKCPSLTRTQQRTSSYSSDVSLLDSTPSSSPKSAHTWVKPAATVNVYTTCGRHTDQLLFGGPSLTELARAIMRRH</sequence>
<organism evidence="2 3">
    <name type="scientific">Neonectria ditissima</name>
    <dbReference type="NCBI Taxonomy" id="78410"/>
    <lineage>
        <taxon>Eukaryota</taxon>
        <taxon>Fungi</taxon>
        <taxon>Dikarya</taxon>
        <taxon>Ascomycota</taxon>
        <taxon>Pezizomycotina</taxon>
        <taxon>Sordariomycetes</taxon>
        <taxon>Hypocreomycetidae</taxon>
        <taxon>Hypocreales</taxon>
        <taxon>Nectriaceae</taxon>
        <taxon>Neonectria</taxon>
    </lineage>
</organism>
<feature type="region of interest" description="Disordered" evidence="1">
    <location>
        <begin position="42"/>
        <end position="85"/>
    </location>
</feature>
<feature type="region of interest" description="Disordered" evidence="1">
    <location>
        <begin position="1"/>
        <end position="30"/>
    </location>
</feature>
<reference evidence="2 3" key="1">
    <citation type="submission" date="2015-09" db="EMBL/GenBank/DDBJ databases">
        <title>Draft genome of a European isolate of the apple canker pathogen Neonectria ditissima.</title>
        <authorList>
            <person name="Gomez-Cortecero A."/>
            <person name="Harrison R.J."/>
            <person name="Armitage A.D."/>
        </authorList>
    </citation>
    <scope>NUCLEOTIDE SEQUENCE [LARGE SCALE GENOMIC DNA]</scope>
    <source>
        <strain evidence="2 3">R09/05</strain>
    </source>
</reference>